<dbReference type="InterPro" id="IPR052184">
    <property type="entry name" value="SDR_enzymes"/>
</dbReference>
<name>A0A9P4HVY2_9PEZI</name>
<proteinExistence type="predicted"/>
<organism evidence="1 2">
    <name type="scientific">Saccharata proteae CBS 121410</name>
    <dbReference type="NCBI Taxonomy" id="1314787"/>
    <lineage>
        <taxon>Eukaryota</taxon>
        <taxon>Fungi</taxon>
        <taxon>Dikarya</taxon>
        <taxon>Ascomycota</taxon>
        <taxon>Pezizomycotina</taxon>
        <taxon>Dothideomycetes</taxon>
        <taxon>Dothideomycetes incertae sedis</taxon>
        <taxon>Botryosphaeriales</taxon>
        <taxon>Saccharataceae</taxon>
        <taxon>Saccharata</taxon>
    </lineage>
</organism>
<feature type="non-terminal residue" evidence="1">
    <location>
        <position position="1"/>
    </location>
</feature>
<evidence type="ECO:0008006" key="3">
    <source>
        <dbReference type="Google" id="ProtNLM"/>
    </source>
</evidence>
<feature type="non-terminal residue" evidence="1">
    <location>
        <position position="168"/>
    </location>
</feature>
<dbReference type="InterPro" id="IPR002347">
    <property type="entry name" value="SDR_fam"/>
</dbReference>
<dbReference type="PANTHER" id="PTHR45458">
    <property type="entry name" value="SHORT-CHAIN DEHYDROGENASE/REDUCTASE SDR"/>
    <property type="match status" value="1"/>
</dbReference>
<keyword evidence="2" id="KW-1185">Reference proteome</keyword>
<dbReference type="GO" id="GO:0016616">
    <property type="term" value="F:oxidoreductase activity, acting on the CH-OH group of donors, NAD or NADP as acceptor"/>
    <property type="evidence" value="ECO:0007669"/>
    <property type="project" value="TreeGrafter"/>
</dbReference>
<dbReference type="PANTHER" id="PTHR45458:SF2">
    <property type="entry name" value="OXIDOREDUCTASE, SHORT CHAIN DEHYDROGENASE_REDUCTASE FAMILY SUPERFAMILY (AFU_ORTHOLOGUE AFUA_3G13450)"/>
    <property type="match status" value="1"/>
</dbReference>
<comment type="caution">
    <text evidence="1">The sequence shown here is derived from an EMBL/GenBank/DDBJ whole genome shotgun (WGS) entry which is preliminary data.</text>
</comment>
<dbReference type="AlphaFoldDB" id="A0A9P4HVY2"/>
<reference evidence="1" key="1">
    <citation type="journal article" date="2020" name="Stud. Mycol.">
        <title>101 Dothideomycetes genomes: a test case for predicting lifestyles and emergence of pathogens.</title>
        <authorList>
            <person name="Haridas S."/>
            <person name="Albert R."/>
            <person name="Binder M."/>
            <person name="Bloem J."/>
            <person name="Labutti K."/>
            <person name="Salamov A."/>
            <person name="Andreopoulos B."/>
            <person name="Baker S."/>
            <person name="Barry K."/>
            <person name="Bills G."/>
            <person name="Bluhm B."/>
            <person name="Cannon C."/>
            <person name="Castanera R."/>
            <person name="Culley D."/>
            <person name="Daum C."/>
            <person name="Ezra D."/>
            <person name="Gonzalez J."/>
            <person name="Henrissat B."/>
            <person name="Kuo A."/>
            <person name="Liang C."/>
            <person name="Lipzen A."/>
            <person name="Lutzoni F."/>
            <person name="Magnuson J."/>
            <person name="Mondo S."/>
            <person name="Nolan M."/>
            <person name="Ohm R."/>
            <person name="Pangilinan J."/>
            <person name="Park H.-J."/>
            <person name="Ramirez L."/>
            <person name="Alfaro M."/>
            <person name="Sun H."/>
            <person name="Tritt A."/>
            <person name="Yoshinaga Y."/>
            <person name="Zwiers L.-H."/>
            <person name="Turgeon B."/>
            <person name="Goodwin S."/>
            <person name="Spatafora J."/>
            <person name="Crous P."/>
            <person name="Grigoriev I."/>
        </authorList>
    </citation>
    <scope>NUCLEOTIDE SEQUENCE</scope>
    <source>
        <strain evidence="1">CBS 121410</strain>
    </source>
</reference>
<dbReference type="Proteomes" id="UP000799776">
    <property type="component" value="Unassembled WGS sequence"/>
</dbReference>
<gene>
    <name evidence="1" type="ORF">K490DRAFT_5889</name>
</gene>
<protein>
    <recommendedName>
        <fullName evidence="3">NAD(P)-binding protein</fullName>
    </recommendedName>
</protein>
<dbReference type="Pfam" id="PF00106">
    <property type="entry name" value="adh_short"/>
    <property type="match status" value="1"/>
</dbReference>
<dbReference type="EMBL" id="ML978725">
    <property type="protein sequence ID" value="KAF2086240.1"/>
    <property type="molecule type" value="Genomic_DNA"/>
</dbReference>
<sequence>SNVVIIGADSSLGLDIAKQYTQERGRNVYGTTSGVGHPDHGATDINWIYCVDLTSQLGCEKLCNVLPKSHIDILIITASYGRPRPDHDPNAFNEQEMYTAAAVVPVFITLQLAKSRALDRGSVVVFLGVREDTRRHGYHASKHAMHMAGALLAVDLTPLGIPVIVDHP</sequence>
<dbReference type="OrthoDB" id="7289984at2759"/>
<dbReference type="SUPFAM" id="SSF51735">
    <property type="entry name" value="NAD(P)-binding Rossmann-fold domains"/>
    <property type="match status" value="1"/>
</dbReference>
<accession>A0A9P4HVY2</accession>
<dbReference type="InterPro" id="IPR036291">
    <property type="entry name" value="NAD(P)-bd_dom_sf"/>
</dbReference>
<dbReference type="Gene3D" id="3.40.50.720">
    <property type="entry name" value="NAD(P)-binding Rossmann-like Domain"/>
    <property type="match status" value="1"/>
</dbReference>
<evidence type="ECO:0000313" key="2">
    <source>
        <dbReference type="Proteomes" id="UP000799776"/>
    </source>
</evidence>
<evidence type="ECO:0000313" key="1">
    <source>
        <dbReference type="EMBL" id="KAF2086240.1"/>
    </source>
</evidence>